<protein>
    <submittedName>
        <fullName evidence="3">Uncharacterized protein</fullName>
    </submittedName>
</protein>
<feature type="region of interest" description="Disordered" evidence="1">
    <location>
        <begin position="35"/>
        <end position="126"/>
    </location>
</feature>
<keyword evidence="2" id="KW-0732">Signal</keyword>
<dbReference type="Proteomes" id="UP001648503">
    <property type="component" value="Unassembled WGS sequence"/>
</dbReference>
<evidence type="ECO:0000256" key="2">
    <source>
        <dbReference type="SAM" id="SignalP"/>
    </source>
</evidence>
<proteinExistence type="predicted"/>
<dbReference type="EMBL" id="JAFCIX010000393">
    <property type="protein sequence ID" value="KAH6591918.1"/>
    <property type="molecule type" value="Genomic_DNA"/>
</dbReference>
<keyword evidence="4" id="KW-1185">Reference proteome</keyword>
<reference evidence="3 4" key="1">
    <citation type="submission" date="2021-02" db="EMBL/GenBank/DDBJ databases">
        <title>Variation within the Batrachochytrium salamandrivorans European outbreak.</title>
        <authorList>
            <person name="Kelly M."/>
            <person name="Pasmans F."/>
            <person name="Shea T.P."/>
            <person name="Munoz J.F."/>
            <person name="Carranza S."/>
            <person name="Cuomo C.A."/>
            <person name="Martel A."/>
        </authorList>
    </citation>
    <scope>NUCLEOTIDE SEQUENCE [LARGE SCALE GENOMIC DNA]</scope>
    <source>
        <strain evidence="3 4">AMFP18/2</strain>
    </source>
</reference>
<sequence>MKCFTFLALCWLALSSQAVNIPHSHDAQYDAQYDTANSASDVQQDGSLDEQGGSLDEPVQSVSLPAESLVQVSEEGESEEEKSEEEDPEEGVSGKRVSEEEEFEEEELEEEVFEEEVSEEGEPSELLRELNEELAVAQKSRNTVAKVLLYLIDEYKYTQEKWSFITAAYYNSATRTSSNRKKDHSQQALHMKAIYNSVREKKWKLEQRLKKANLFRDPTIIPTIIPTTTFKTQSPTRKSPFRMFYFVDFTKIHIPNPAAAQLDRMD</sequence>
<comment type="caution">
    <text evidence="3">The sequence shown here is derived from an EMBL/GenBank/DDBJ whole genome shotgun (WGS) entry which is preliminary data.</text>
</comment>
<evidence type="ECO:0000313" key="4">
    <source>
        <dbReference type="Proteomes" id="UP001648503"/>
    </source>
</evidence>
<feature type="compositionally biased region" description="Polar residues" evidence="1">
    <location>
        <begin position="35"/>
        <end position="46"/>
    </location>
</feature>
<feature type="compositionally biased region" description="Acidic residues" evidence="1">
    <location>
        <begin position="99"/>
        <end position="123"/>
    </location>
</feature>
<feature type="chain" id="PRO_5045836616" evidence="2">
    <location>
        <begin position="19"/>
        <end position="266"/>
    </location>
</feature>
<evidence type="ECO:0000256" key="1">
    <source>
        <dbReference type="SAM" id="MobiDB-lite"/>
    </source>
</evidence>
<gene>
    <name evidence="3" type="ORF">BASA50_008432</name>
</gene>
<organism evidence="3 4">
    <name type="scientific">Batrachochytrium salamandrivorans</name>
    <dbReference type="NCBI Taxonomy" id="1357716"/>
    <lineage>
        <taxon>Eukaryota</taxon>
        <taxon>Fungi</taxon>
        <taxon>Fungi incertae sedis</taxon>
        <taxon>Chytridiomycota</taxon>
        <taxon>Chytridiomycota incertae sedis</taxon>
        <taxon>Chytridiomycetes</taxon>
        <taxon>Rhizophydiales</taxon>
        <taxon>Rhizophydiales incertae sedis</taxon>
        <taxon>Batrachochytrium</taxon>
    </lineage>
</organism>
<name>A0ABQ8F496_9FUNG</name>
<accession>A0ABQ8F496</accession>
<evidence type="ECO:0000313" key="3">
    <source>
        <dbReference type="EMBL" id="KAH6591918.1"/>
    </source>
</evidence>
<feature type="compositionally biased region" description="Acidic residues" evidence="1">
    <location>
        <begin position="74"/>
        <end position="90"/>
    </location>
</feature>
<feature type="signal peptide" evidence="2">
    <location>
        <begin position="1"/>
        <end position="18"/>
    </location>
</feature>